<dbReference type="PANTHER" id="PTHR43243">
    <property type="entry name" value="INNER MEMBRANE TRANSPORTER YGJI-RELATED"/>
    <property type="match status" value="1"/>
</dbReference>
<evidence type="ECO:0000256" key="3">
    <source>
        <dbReference type="SAM" id="Phobius"/>
    </source>
</evidence>
<evidence type="ECO:0000313" key="4">
    <source>
        <dbReference type="EMBL" id="CAH9144257.1"/>
    </source>
</evidence>
<dbReference type="PANTHER" id="PTHR43243:SF4">
    <property type="entry name" value="CATIONIC AMINO ACID TRANSPORTER 4"/>
    <property type="match status" value="1"/>
</dbReference>
<dbReference type="Gene3D" id="1.20.1740.10">
    <property type="entry name" value="Amino acid/polyamine transporter I"/>
    <property type="match status" value="1"/>
</dbReference>
<name>A0AAV0GA52_9ASTE</name>
<sequence length="149" mass="16691">MNVFKNCESFCYVSVNSQTFIQVSVCISQGVTAPCFNSIVDCNFMSTNYHLTIDFYGFVLFGICISIDIYLSHCIILYRCWFHSWCWCVYYSWVFGTVAREQTSPSLTLSFFIAGIAASLSAFCYAELASHCPSAGSAHHYSYICIGVG</sequence>
<keyword evidence="6" id="KW-1185">Reference proteome</keyword>
<keyword evidence="3" id="KW-0812">Transmembrane</keyword>
<organism evidence="4 6">
    <name type="scientific">Cuscuta epithymum</name>
    <dbReference type="NCBI Taxonomy" id="186058"/>
    <lineage>
        <taxon>Eukaryota</taxon>
        <taxon>Viridiplantae</taxon>
        <taxon>Streptophyta</taxon>
        <taxon>Embryophyta</taxon>
        <taxon>Tracheophyta</taxon>
        <taxon>Spermatophyta</taxon>
        <taxon>Magnoliopsida</taxon>
        <taxon>eudicotyledons</taxon>
        <taxon>Gunneridae</taxon>
        <taxon>Pentapetalae</taxon>
        <taxon>asterids</taxon>
        <taxon>lamiids</taxon>
        <taxon>Solanales</taxon>
        <taxon>Convolvulaceae</taxon>
        <taxon>Cuscuteae</taxon>
        <taxon>Cuscuta</taxon>
        <taxon>Cuscuta subgen. Cuscuta</taxon>
    </lineage>
</organism>
<protein>
    <submittedName>
        <fullName evidence="4">Uncharacterized protein</fullName>
    </submittedName>
</protein>
<keyword evidence="3" id="KW-0472">Membrane</keyword>
<dbReference type="EMBL" id="CAMAPF010001064">
    <property type="protein sequence ID" value="CAH9144257.1"/>
    <property type="molecule type" value="Genomic_DNA"/>
</dbReference>
<keyword evidence="3" id="KW-1133">Transmembrane helix</keyword>
<accession>A0AAV0GA52</accession>
<evidence type="ECO:0000256" key="1">
    <source>
        <dbReference type="ARBA" id="ARBA00008572"/>
    </source>
</evidence>
<feature type="transmembrane region" description="Helical" evidence="3">
    <location>
        <begin position="76"/>
        <end position="95"/>
    </location>
</feature>
<comment type="similarity">
    <text evidence="1">Belongs to the amino acid-polyamine-organocation (APC) superfamily. Cationic amino acid transporter (CAT) (TC 2.A.3.3) family.</text>
</comment>
<feature type="transmembrane region" description="Helical" evidence="3">
    <location>
        <begin position="53"/>
        <end position="71"/>
    </location>
</feature>
<evidence type="ECO:0000313" key="5">
    <source>
        <dbReference type="EMBL" id="CAH9146863.1"/>
    </source>
</evidence>
<evidence type="ECO:0000313" key="6">
    <source>
        <dbReference type="Proteomes" id="UP001152523"/>
    </source>
</evidence>
<dbReference type="AlphaFoldDB" id="A0AAV0GA52"/>
<feature type="transmembrane region" description="Helical" evidence="3">
    <location>
        <begin position="107"/>
        <end position="126"/>
    </location>
</feature>
<proteinExistence type="inferred from homology"/>
<dbReference type="GO" id="GO:0015171">
    <property type="term" value="F:amino acid transmembrane transporter activity"/>
    <property type="evidence" value="ECO:0007669"/>
    <property type="project" value="TreeGrafter"/>
</dbReference>
<keyword evidence="2" id="KW-0813">Transport</keyword>
<dbReference type="EMBL" id="CAMAPF010001118">
    <property type="protein sequence ID" value="CAH9146863.1"/>
    <property type="molecule type" value="Genomic_DNA"/>
</dbReference>
<evidence type="ECO:0000256" key="2">
    <source>
        <dbReference type="ARBA" id="ARBA00022448"/>
    </source>
</evidence>
<gene>
    <name evidence="4" type="ORF">CEPIT_LOCUS41311</name>
    <name evidence="5" type="ORF">CEPIT_LOCUS43305</name>
</gene>
<reference evidence="4" key="1">
    <citation type="submission" date="2022-07" db="EMBL/GenBank/DDBJ databases">
        <authorList>
            <person name="Macas J."/>
            <person name="Novak P."/>
            <person name="Neumann P."/>
        </authorList>
    </citation>
    <scope>NUCLEOTIDE SEQUENCE</scope>
</reference>
<dbReference type="Proteomes" id="UP001152523">
    <property type="component" value="Unassembled WGS sequence"/>
</dbReference>
<comment type="caution">
    <text evidence="4">The sequence shown here is derived from an EMBL/GenBank/DDBJ whole genome shotgun (WGS) entry which is preliminary data.</text>
</comment>